<dbReference type="AlphaFoldDB" id="A0A392SPV9"/>
<dbReference type="EMBL" id="LXQA010423768">
    <property type="protein sequence ID" value="MCI50901.1"/>
    <property type="molecule type" value="Genomic_DNA"/>
</dbReference>
<protein>
    <submittedName>
        <fullName evidence="1">Uncharacterized protein</fullName>
    </submittedName>
</protein>
<feature type="non-terminal residue" evidence="1">
    <location>
        <position position="1"/>
    </location>
</feature>
<evidence type="ECO:0000313" key="1">
    <source>
        <dbReference type="EMBL" id="MCI50901.1"/>
    </source>
</evidence>
<name>A0A392SPV9_9FABA</name>
<sequence length="42" mass="4746">TPKSVKLGMLKLTNPFLEKIKECQKADKKLMEKLMLVVEGGK</sequence>
<organism evidence="1 2">
    <name type="scientific">Trifolium medium</name>
    <dbReference type="NCBI Taxonomy" id="97028"/>
    <lineage>
        <taxon>Eukaryota</taxon>
        <taxon>Viridiplantae</taxon>
        <taxon>Streptophyta</taxon>
        <taxon>Embryophyta</taxon>
        <taxon>Tracheophyta</taxon>
        <taxon>Spermatophyta</taxon>
        <taxon>Magnoliopsida</taxon>
        <taxon>eudicotyledons</taxon>
        <taxon>Gunneridae</taxon>
        <taxon>Pentapetalae</taxon>
        <taxon>rosids</taxon>
        <taxon>fabids</taxon>
        <taxon>Fabales</taxon>
        <taxon>Fabaceae</taxon>
        <taxon>Papilionoideae</taxon>
        <taxon>50 kb inversion clade</taxon>
        <taxon>NPAAA clade</taxon>
        <taxon>Hologalegina</taxon>
        <taxon>IRL clade</taxon>
        <taxon>Trifolieae</taxon>
        <taxon>Trifolium</taxon>
    </lineage>
</organism>
<comment type="caution">
    <text evidence="1">The sequence shown here is derived from an EMBL/GenBank/DDBJ whole genome shotgun (WGS) entry which is preliminary data.</text>
</comment>
<proteinExistence type="predicted"/>
<evidence type="ECO:0000313" key="2">
    <source>
        <dbReference type="Proteomes" id="UP000265520"/>
    </source>
</evidence>
<accession>A0A392SPV9</accession>
<reference evidence="1 2" key="1">
    <citation type="journal article" date="2018" name="Front. Plant Sci.">
        <title>Red Clover (Trifolium pratense) and Zigzag Clover (T. medium) - A Picture of Genomic Similarities and Differences.</title>
        <authorList>
            <person name="Dluhosova J."/>
            <person name="Istvanek J."/>
            <person name="Nedelnik J."/>
            <person name="Repkova J."/>
        </authorList>
    </citation>
    <scope>NUCLEOTIDE SEQUENCE [LARGE SCALE GENOMIC DNA]</scope>
    <source>
        <strain evidence="2">cv. 10/8</strain>
        <tissue evidence="1">Leaf</tissue>
    </source>
</reference>
<keyword evidence="2" id="KW-1185">Reference proteome</keyword>
<dbReference type="Proteomes" id="UP000265520">
    <property type="component" value="Unassembled WGS sequence"/>
</dbReference>